<organism evidence="2 3">
    <name type="scientific">Methylovorus glucosotrophus (strain SIP3-4)</name>
    <dbReference type="NCBI Taxonomy" id="582744"/>
    <lineage>
        <taxon>Bacteria</taxon>
        <taxon>Pseudomonadati</taxon>
        <taxon>Pseudomonadota</taxon>
        <taxon>Betaproteobacteria</taxon>
        <taxon>Nitrosomonadales</taxon>
        <taxon>Methylophilaceae</taxon>
        <taxon>Methylovorus</taxon>
    </lineage>
</organism>
<gene>
    <name evidence="2" type="ordered locus">Msip34_1355</name>
</gene>
<evidence type="ECO:0000313" key="2">
    <source>
        <dbReference type="EMBL" id="ACT50601.1"/>
    </source>
</evidence>
<dbReference type="HOGENOM" id="CLU_121782_0_0_4"/>
<dbReference type="eggNOG" id="ENOG503027G">
    <property type="taxonomic scope" value="Bacteria"/>
</dbReference>
<dbReference type="Proteomes" id="UP000002743">
    <property type="component" value="Chromosome"/>
</dbReference>
<keyword evidence="1" id="KW-0732">Signal</keyword>
<protein>
    <submittedName>
        <fullName evidence="2">Uncharacterized protein</fullName>
    </submittedName>
</protein>
<accession>C6XDH6</accession>
<feature type="signal peptide" evidence="1">
    <location>
        <begin position="1"/>
        <end position="23"/>
    </location>
</feature>
<reference evidence="3" key="1">
    <citation type="submission" date="2009-07" db="EMBL/GenBank/DDBJ databases">
        <title>Complete sequence of chromosome of Methylovorus sp. SIP3-4.</title>
        <authorList>
            <person name="Lucas S."/>
            <person name="Copeland A."/>
            <person name="Lapidus A."/>
            <person name="Glavina del Rio T."/>
            <person name="Tice H."/>
            <person name="Bruce D."/>
            <person name="Goodwin L."/>
            <person name="Pitluck S."/>
            <person name="Clum A."/>
            <person name="Larimer F."/>
            <person name="Land M."/>
            <person name="Hauser L."/>
            <person name="Kyrpides N."/>
            <person name="Mikhailova N."/>
            <person name="Kayluzhnaya M."/>
            <person name="Chistoserdova L."/>
        </authorList>
    </citation>
    <scope>NUCLEOTIDE SEQUENCE [LARGE SCALE GENOMIC DNA]</scope>
    <source>
        <strain evidence="3">SIP3-4</strain>
    </source>
</reference>
<evidence type="ECO:0000313" key="3">
    <source>
        <dbReference type="Proteomes" id="UP000002743"/>
    </source>
</evidence>
<reference evidence="2 3" key="2">
    <citation type="journal article" date="2011" name="J. Bacteriol.">
        <title>Genomes of three methylotrophs from a single niche uncover genetic and metabolic divergence of Methylophilaceae.</title>
        <authorList>
            <person name="Lapidus A."/>
            <person name="Clum A."/>
            <person name="Labutti K."/>
            <person name="Kaluzhnaya M.G."/>
            <person name="Lim S."/>
            <person name="Beck D.A."/>
            <person name="Glavina Del Rio T."/>
            <person name="Nolan M."/>
            <person name="Mavromatis K."/>
            <person name="Huntemann M."/>
            <person name="Lucas S."/>
            <person name="Lidstrom M.E."/>
            <person name="Ivanova N."/>
            <person name="Chistoserdova L."/>
        </authorList>
    </citation>
    <scope>NUCLEOTIDE SEQUENCE [LARGE SCALE GENOMIC DNA]</scope>
    <source>
        <strain evidence="2 3">SIP3-4</strain>
    </source>
</reference>
<name>C6XDH6_METGS</name>
<dbReference type="AlphaFoldDB" id="C6XDH6"/>
<keyword evidence="3" id="KW-1185">Reference proteome</keyword>
<proteinExistence type="predicted"/>
<dbReference type="EMBL" id="CP001674">
    <property type="protein sequence ID" value="ACT50601.1"/>
    <property type="molecule type" value="Genomic_DNA"/>
</dbReference>
<evidence type="ECO:0000256" key="1">
    <source>
        <dbReference type="SAM" id="SignalP"/>
    </source>
</evidence>
<feature type="chain" id="PRO_5002972671" evidence="1">
    <location>
        <begin position="24"/>
        <end position="181"/>
    </location>
</feature>
<dbReference type="KEGG" id="mei:Msip34_1355"/>
<sequence precursor="true">MNIAHKMALGGLLAMLMSSQAWSQVITKAEYEDGKNRVNAVYDQEKKACGKLSGNQEDVCKAEAKAKREAGLADLDANLKGTLDARISAEEEKVKGTYEVAKERCDDYNGDAKDLCLTKAKADRSTGMANVDATRKTLEARQEAAEKKMESDYEVALKKCDSYAGDVKSSCKDKAKADYRQ</sequence>
<dbReference type="STRING" id="582744.Msip34_1355"/>